<dbReference type="AlphaFoldDB" id="A0A0F9EE27"/>
<accession>A0A0F9EE27</accession>
<feature type="non-terminal residue" evidence="1">
    <location>
        <position position="1"/>
    </location>
</feature>
<dbReference type="EMBL" id="LAZR01035207">
    <property type="protein sequence ID" value="KKL28126.1"/>
    <property type="molecule type" value="Genomic_DNA"/>
</dbReference>
<sequence length="177" mass="20020">ATFGLTLTDLLDFYQVDNNTIRFPDVYNYVLGNYGTGSLRDLYNAADIFLSPSRGEGFGIPVVEAQMCGCPVIVTDFTAQSELCFGGYKIPVDYLDDLVWTQQQSEQVNVPPSKIIKALEWAFENVGNDKLRITAHEGAKDYGSEYVFSKYMHPSLKYMAQRNKDFSFDRDGLDIYD</sequence>
<dbReference type="PANTHER" id="PTHR46656">
    <property type="entry name" value="PUTATIVE-RELATED"/>
    <property type="match status" value="1"/>
</dbReference>
<gene>
    <name evidence="1" type="ORF">LCGC14_2378290</name>
</gene>
<dbReference type="PANTHER" id="PTHR46656:SF3">
    <property type="entry name" value="PUTATIVE-RELATED"/>
    <property type="match status" value="1"/>
</dbReference>
<protein>
    <submittedName>
        <fullName evidence="1">Uncharacterized protein</fullName>
    </submittedName>
</protein>
<reference evidence="1" key="1">
    <citation type="journal article" date="2015" name="Nature">
        <title>Complex archaea that bridge the gap between prokaryotes and eukaryotes.</title>
        <authorList>
            <person name="Spang A."/>
            <person name="Saw J.H."/>
            <person name="Jorgensen S.L."/>
            <person name="Zaremba-Niedzwiedzka K."/>
            <person name="Martijn J."/>
            <person name="Lind A.E."/>
            <person name="van Eijk R."/>
            <person name="Schleper C."/>
            <person name="Guy L."/>
            <person name="Ettema T.J."/>
        </authorList>
    </citation>
    <scope>NUCLEOTIDE SEQUENCE</scope>
</reference>
<organism evidence="1">
    <name type="scientific">marine sediment metagenome</name>
    <dbReference type="NCBI Taxonomy" id="412755"/>
    <lineage>
        <taxon>unclassified sequences</taxon>
        <taxon>metagenomes</taxon>
        <taxon>ecological metagenomes</taxon>
    </lineage>
</organism>
<dbReference type="SUPFAM" id="SSF53756">
    <property type="entry name" value="UDP-Glycosyltransferase/glycogen phosphorylase"/>
    <property type="match status" value="1"/>
</dbReference>
<evidence type="ECO:0000313" key="1">
    <source>
        <dbReference type="EMBL" id="KKL28126.1"/>
    </source>
</evidence>
<proteinExistence type="predicted"/>
<dbReference type="Gene3D" id="3.40.50.2000">
    <property type="entry name" value="Glycogen Phosphorylase B"/>
    <property type="match status" value="1"/>
</dbReference>
<comment type="caution">
    <text evidence="1">The sequence shown here is derived from an EMBL/GenBank/DDBJ whole genome shotgun (WGS) entry which is preliminary data.</text>
</comment>
<dbReference type="Pfam" id="PF13692">
    <property type="entry name" value="Glyco_trans_1_4"/>
    <property type="match status" value="1"/>
</dbReference>
<name>A0A0F9EE27_9ZZZZ</name>